<dbReference type="PANTHER" id="PTHR43757:SF2">
    <property type="entry name" value="AMINOMETHYLTRANSFERASE, MITOCHONDRIAL"/>
    <property type="match status" value="1"/>
</dbReference>
<dbReference type="InterPro" id="IPR006222">
    <property type="entry name" value="GCVT_N"/>
</dbReference>
<comment type="caution">
    <text evidence="11">The sequence shown here is derived from an EMBL/GenBank/DDBJ whole genome shotgun (WGS) entry which is preliminary data.</text>
</comment>
<dbReference type="GO" id="GO:0019464">
    <property type="term" value="P:glycine decarboxylation via glycine cleavage system"/>
    <property type="evidence" value="ECO:0007669"/>
    <property type="project" value="UniProtKB-UniRule"/>
</dbReference>
<dbReference type="GO" id="GO:0005960">
    <property type="term" value="C:glycine cleavage complex"/>
    <property type="evidence" value="ECO:0007669"/>
    <property type="project" value="InterPro"/>
</dbReference>
<sequence length="375" mass="41394">MTDAPLQRTPLYDRHVALGARMMGFGGFEMPLQYTSILEEHMAVRQAAGLFDVSHMGEIFVRGPHALAFVQHLVTNDAARLYDGRALYTVMCTPEGGVVDDLLVYRFDAETYMLVVNAANIEKDFAWMQANNPMGAHLENRSEAIALLALQGPRAFEIARRLVPELTPETLRYYHFQVMPPGTFVGCRWAVLSHTGYTGEPGLEIYCEAEQAGTVWDALLEAGYDLGLKPAGLGARDTLRLEAGYCLYGHELDTTTNPLEAGLDWVVKLDKGEFIGREALQRIRTEGPRRRLVGLILEDRGIPRAGYSIVNAEGAPIGQITSGTLSPVRQQGIALGYVPNHPAYTEPGQPLGVQIRQHVVPARVHRPPFVALHKK</sequence>
<dbReference type="AlphaFoldDB" id="A0A7V2F703"/>
<evidence type="ECO:0000256" key="7">
    <source>
        <dbReference type="HAMAP-Rule" id="MF_00259"/>
    </source>
</evidence>
<proteinExistence type="inferred from homology"/>
<comment type="catalytic activity">
    <reaction evidence="6 7">
        <text>N(6)-[(R)-S(8)-aminomethyldihydrolipoyl]-L-lysyl-[protein] + (6S)-5,6,7,8-tetrahydrofolate = N(6)-[(R)-dihydrolipoyl]-L-lysyl-[protein] + (6R)-5,10-methylene-5,6,7,8-tetrahydrofolate + NH4(+)</text>
        <dbReference type="Rhea" id="RHEA:16945"/>
        <dbReference type="Rhea" id="RHEA-COMP:10475"/>
        <dbReference type="Rhea" id="RHEA-COMP:10492"/>
        <dbReference type="ChEBI" id="CHEBI:15636"/>
        <dbReference type="ChEBI" id="CHEBI:28938"/>
        <dbReference type="ChEBI" id="CHEBI:57453"/>
        <dbReference type="ChEBI" id="CHEBI:83100"/>
        <dbReference type="ChEBI" id="CHEBI:83143"/>
        <dbReference type="EC" id="2.1.2.10"/>
    </reaction>
</comment>
<comment type="similarity">
    <text evidence="1 7">Belongs to the GcvT family.</text>
</comment>
<dbReference type="NCBIfam" id="TIGR00528">
    <property type="entry name" value="gcvT"/>
    <property type="match status" value="1"/>
</dbReference>
<feature type="domain" description="Aminomethyltransferase C-terminal" evidence="10">
    <location>
        <begin position="290"/>
        <end position="370"/>
    </location>
</feature>
<dbReference type="SUPFAM" id="SSF103025">
    <property type="entry name" value="Folate-binding domain"/>
    <property type="match status" value="1"/>
</dbReference>
<dbReference type="GO" id="GO:0005829">
    <property type="term" value="C:cytosol"/>
    <property type="evidence" value="ECO:0007669"/>
    <property type="project" value="TreeGrafter"/>
</dbReference>
<gene>
    <name evidence="7 11" type="primary">gcvT</name>
    <name evidence="11" type="ORF">ENO59_08075</name>
</gene>
<dbReference type="NCBIfam" id="NF001567">
    <property type="entry name" value="PRK00389.1"/>
    <property type="match status" value="1"/>
</dbReference>
<dbReference type="FunFam" id="3.30.70.1400:FF:000001">
    <property type="entry name" value="Aminomethyltransferase"/>
    <property type="match status" value="1"/>
</dbReference>
<dbReference type="InterPro" id="IPR022903">
    <property type="entry name" value="GcvT_bac"/>
</dbReference>
<dbReference type="EMBL" id="DSGB01000005">
    <property type="protein sequence ID" value="HER96458.1"/>
    <property type="molecule type" value="Genomic_DNA"/>
</dbReference>
<dbReference type="GO" id="GO:0004047">
    <property type="term" value="F:aminomethyltransferase activity"/>
    <property type="evidence" value="ECO:0007669"/>
    <property type="project" value="UniProtKB-UniRule"/>
</dbReference>
<dbReference type="PIRSF" id="PIRSF006487">
    <property type="entry name" value="GcvT"/>
    <property type="match status" value="1"/>
</dbReference>
<dbReference type="InterPro" id="IPR006223">
    <property type="entry name" value="GcvT"/>
</dbReference>
<evidence type="ECO:0000256" key="6">
    <source>
        <dbReference type="ARBA" id="ARBA00047665"/>
    </source>
</evidence>
<keyword evidence="11" id="KW-0489">Methyltransferase</keyword>
<dbReference type="Gene3D" id="3.30.70.1400">
    <property type="entry name" value="Aminomethyltransferase beta-barrel domains"/>
    <property type="match status" value="1"/>
</dbReference>
<dbReference type="Pfam" id="PF08669">
    <property type="entry name" value="GCV_T_C"/>
    <property type="match status" value="1"/>
</dbReference>
<dbReference type="InterPro" id="IPR013977">
    <property type="entry name" value="GcvT_C"/>
</dbReference>
<dbReference type="Gene3D" id="2.40.30.110">
    <property type="entry name" value="Aminomethyltransferase beta-barrel domains"/>
    <property type="match status" value="1"/>
</dbReference>
<evidence type="ECO:0000259" key="9">
    <source>
        <dbReference type="Pfam" id="PF01571"/>
    </source>
</evidence>
<dbReference type="FunFam" id="4.10.1250.10:FF:000001">
    <property type="entry name" value="Aminomethyltransferase"/>
    <property type="match status" value="1"/>
</dbReference>
<dbReference type="Gene3D" id="3.30.1360.120">
    <property type="entry name" value="Probable tRNA modification gtpase trme, domain 1"/>
    <property type="match status" value="1"/>
</dbReference>
<evidence type="ECO:0000256" key="8">
    <source>
        <dbReference type="PIRSR" id="PIRSR006487-1"/>
    </source>
</evidence>
<evidence type="ECO:0000259" key="10">
    <source>
        <dbReference type="Pfam" id="PF08669"/>
    </source>
</evidence>
<dbReference type="GO" id="GO:0032259">
    <property type="term" value="P:methylation"/>
    <property type="evidence" value="ECO:0007669"/>
    <property type="project" value="UniProtKB-KW"/>
</dbReference>
<comment type="function">
    <text evidence="7">The glycine cleavage system catalyzes the degradation of glycine.</text>
</comment>
<dbReference type="Gene3D" id="4.10.1250.10">
    <property type="entry name" value="Aminomethyltransferase fragment"/>
    <property type="match status" value="1"/>
</dbReference>
<dbReference type="Pfam" id="PF01571">
    <property type="entry name" value="GCV_T"/>
    <property type="match status" value="1"/>
</dbReference>
<evidence type="ECO:0000256" key="2">
    <source>
        <dbReference type="ARBA" id="ARBA00012616"/>
    </source>
</evidence>
<dbReference type="InterPro" id="IPR027266">
    <property type="entry name" value="TrmE/GcvT-like"/>
</dbReference>
<dbReference type="GO" id="GO:0008168">
    <property type="term" value="F:methyltransferase activity"/>
    <property type="evidence" value="ECO:0007669"/>
    <property type="project" value="UniProtKB-KW"/>
</dbReference>
<dbReference type="InterPro" id="IPR028896">
    <property type="entry name" value="GcvT/YgfZ/DmdA"/>
</dbReference>
<dbReference type="GO" id="GO:0008483">
    <property type="term" value="F:transaminase activity"/>
    <property type="evidence" value="ECO:0007669"/>
    <property type="project" value="UniProtKB-KW"/>
</dbReference>
<keyword evidence="3 7" id="KW-0032">Aminotransferase</keyword>
<dbReference type="PANTHER" id="PTHR43757">
    <property type="entry name" value="AMINOMETHYLTRANSFERASE"/>
    <property type="match status" value="1"/>
</dbReference>
<keyword evidence="4 7" id="KW-0808">Transferase</keyword>
<evidence type="ECO:0000256" key="1">
    <source>
        <dbReference type="ARBA" id="ARBA00008609"/>
    </source>
</evidence>
<evidence type="ECO:0000256" key="5">
    <source>
        <dbReference type="ARBA" id="ARBA00031395"/>
    </source>
</evidence>
<protein>
    <recommendedName>
        <fullName evidence="2 7">Aminomethyltransferase</fullName>
        <ecNumber evidence="2 7">2.1.2.10</ecNumber>
    </recommendedName>
    <alternativeName>
        <fullName evidence="5 7">Glycine cleavage system T protein</fullName>
    </alternativeName>
</protein>
<reference evidence="11" key="1">
    <citation type="journal article" date="2020" name="mSystems">
        <title>Genome- and Community-Level Interaction Insights into Carbon Utilization and Element Cycling Functions of Hydrothermarchaeota in Hydrothermal Sediment.</title>
        <authorList>
            <person name="Zhou Z."/>
            <person name="Liu Y."/>
            <person name="Xu W."/>
            <person name="Pan J."/>
            <person name="Luo Z.H."/>
            <person name="Li M."/>
        </authorList>
    </citation>
    <scope>NUCLEOTIDE SEQUENCE [LARGE SCALE GENOMIC DNA]</scope>
    <source>
        <strain evidence="11">SpSt-143</strain>
    </source>
</reference>
<feature type="binding site" evidence="8">
    <location>
        <position position="204"/>
    </location>
    <ligand>
        <name>substrate</name>
    </ligand>
</feature>
<evidence type="ECO:0000256" key="4">
    <source>
        <dbReference type="ARBA" id="ARBA00022679"/>
    </source>
</evidence>
<evidence type="ECO:0000313" key="11">
    <source>
        <dbReference type="EMBL" id="HER96458.1"/>
    </source>
</evidence>
<evidence type="ECO:0000256" key="3">
    <source>
        <dbReference type="ARBA" id="ARBA00022576"/>
    </source>
</evidence>
<comment type="subunit">
    <text evidence="7">The glycine cleavage system is composed of four proteins: P, T, L and H.</text>
</comment>
<dbReference type="HAMAP" id="MF_00259">
    <property type="entry name" value="GcvT"/>
    <property type="match status" value="1"/>
</dbReference>
<feature type="domain" description="GCVT N-terminal" evidence="9">
    <location>
        <begin position="11"/>
        <end position="271"/>
    </location>
</feature>
<dbReference type="InterPro" id="IPR029043">
    <property type="entry name" value="GcvT/YgfZ_C"/>
</dbReference>
<organism evidence="11">
    <name type="scientific">Rhodothermus marinus</name>
    <name type="common">Rhodothermus obamensis</name>
    <dbReference type="NCBI Taxonomy" id="29549"/>
    <lineage>
        <taxon>Bacteria</taxon>
        <taxon>Pseudomonadati</taxon>
        <taxon>Rhodothermota</taxon>
        <taxon>Rhodothermia</taxon>
        <taxon>Rhodothermales</taxon>
        <taxon>Rhodothermaceae</taxon>
        <taxon>Rhodothermus</taxon>
    </lineage>
</organism>
<dbReference type="EC" id="2.1.2.10" evidence="2 7"/>
<name>A0A7V2F703_RHOMR</name>
<dbReference type="SUPFAM" id="SSF101790">
    <property type="entry name" value="Aminomethyltransferase beta-barrel domain"/>
    <property type="match status" value="1"/>
</dbReference>
<accession>A0A7V2F703</accession>